<evidence type="ECO:0000256" key="1">
    <source>
        <dbReference type="ARBA" id="ARBA00004367"/>
    </source>
</evidence>
<evidence type="ECO:0000256" key="2">
    <source>
        <dbReference type="ARBA" id="ARBA00009918"/>
    </source>
</evidence>
<evidence type="ECO:0000259" key="13">
    <source>
        <dbReference type="PROSITE" id="PS51914"/>
    </source>
</evidence>
<dbReference type="InterPro" id="IPR009011">
    <property type="entry name" value="Man6P_isomerase_rcpt-bd_dom_sf"/>
</dbReference>
<evidence type="ECO:0000256" key="10">
    <source>
        <dbReference type="RuleBase" id="RU369099"/>
    </source>
</evidence>
<evidence type="ECO:0000256" key="11">
    <source>
        <dbReference type="SAM" id="MobiDB-lite"/>
    </source>
</evidence>
<dbReference type="EMBL" id="KZ821227">
    <property type="protein sequence ID" value="PYH46640.1"/>
    <property type="molecule type" value="Genomic_DNA"/>
</dbReference>
<dbReference type="GO" id="GO:0030970">
    <property type="term" value="P:retrograde protein transport, ER to cytosol"/>
    <property type="evidence" value="ECO:0007669"/>
    <property type="project" value="TreeGrafter"/>
</dbReference>
<comment type="subunit">
    <text evidence="9">Interacts with missfolded ER lumenal proteins.</text>
</comment>
<dbReference type="GO" id="GO:0030968">
    <property type="term" value="P:endoplasmic reticulum unfolded protein response"/>
    <property type="evidence" value="ECO:0007669"/>
    <property type="project" value="UniProtKB-UniRule"/>
</dbReference>
<dbReference type="InterPro" id="IPR045149">
    <property type="entry name" value="OS-9-like"/>
</dbReference>
<dbReference type="GO" id="GO:0005789">
    <property type="term" value="C:endoplasmic reticulum membrane"/>
    <property type="evidence" value="ECO:0007669"/>
    <property type="project" value="UniProtKB-SubCell"/>
</dbReference>
<dbReference type="PANTHER" id="PTHR15414">
    <property type="entry name" value="OS-9-RELATED"/>
    <property type="match status" value="1"/>
</dbReference>
<comment type="function">
    <text evidence="8 10">Lectin involved in the quality control of the secretory pathway. As a member of the endoplasmic reticulum-associated degradation lumenal (ERAD-L) surveillance system, targets misfolded endoplasmic reticulum lumenal glycoproteins for degradation.</text>
</comment>
<proteinExistence type="inferred from homology"/>
<gene>
    <name evidence="14" type="ORF">BP01DRAFT_422590</name>
</gene>
<dbReference type="Proteomes" id="UP000248349">
    <property type="component" value="Unassembled WGS sequence"/>
</dbReference>
<feature type="compositionally biased region" description="Basic and acidic residues" evidence="11">
    <location>
        <begin position="492"/>
        <end position="501"/>
    </location>
</feature>
<dbReference type="Pfam" id="PF07915">
    <property type="entry name" value="PRKCSH"/>
    <property type="match status" value="1"/>
</dbReference>
<dbReference type="GO" id="GO:0030246">
    <property type="term" value="F:carbohydrate binding"/>
    <property type="evidence" value="ECO:0007669"/>
    <property type="project" value="UniProtKB-UniRule"/>
</dbReference>
<comment type="similarity">
    <text evidence="2 10">Belongs to the OS-9 family.</text>
</comment>
<dbReference type="OrthoDB" id="448954at2759"/>
<feature type="chain" id="PRO_5016344401" description="Endoplasmic reticulum lectin" evidence="12">
    <location>
        <begin position="24"/>
        <end position="548"/>
    </location>
</feature>
<reference evidence="14 15" key="1">
    <citation type="submission" date="2016-12" db="EMBL/GenBank/DDBJ databases">
        <title>The genomes of Aspergillus section Nigri reveals drivers in fungal speciation.</title>
        <authorList>
            <consortium name="DOE Joint Genome Institute"/>
            <person name="Vesth T.C."/>
            <person name="Nybo J."/>
            <person name="Theobald S."/>
            <person name="Brandl J."/>
            <person name="Frisvad J.C."/>
            <person name="Nielsen K.F."/>
            <person name="Lyhne E.K."/>
            <person name="Kogle M.E."/>
            <person name="Kuo A."/>
            <person name="Riley R."/>
            <person name="Clum A."/>
            <person name="Nolan M."/>
            <person name="Lipzen A."/>
            <person name="Salamov A."/>
            <person name="Henrissat B."/>
            <person name="Wiebenga A."/>
            <person name="De Vries R.P."/>
            <person name="Grigoriev I.V."/>
            <person name="Mortensen U.H."/>
            <person name="Andersen M.R."/>
            <person name="Baker S.E."/>
        </authorList>
    </citation>
    <scope>NUCLEOTIDE SEQUENCE [LARGE SCALE GENOMIC DNA]</scope>
    <source>
        <strain evidence="14 15">JOP 1030-1</strain>
    </source>
</reference>
<evidence type="ECO:0000256" key="6">
    <source>
        <dbReference type="ARBA" id="ARBA00023136"/>
    </source>
</evidence>
<keyword evidence="15" id="KW-1185">Reference proteome</keyword>
<evidence type="ECO:0000256" key="5">
    <source>
        <dbReference type="ARBA" id="ARBA00022824"/>
    </source>
</evidence>
<keyword evidence="5 10" id="KW-0256">Endoplasmic reticulum</keyword>
<name>A0A318ZRR1_9EURO</name>
<feature type="region of interest" description="Disordered" evidence="11">
    <location>
        <begin position="220"/>
        <end position="248"/>
    </location>
</feature>
<organism evidence="14 15">
    <name type="scientific">Aspergillus saccharolyticus JOP 1030-1</name>
    <dbReference type="NCBI Taxonomy" id="1450539"/>
    <lineage>
        <taxon>Eukaryota</taxon>
        <taxon>Fungi</taxon>
        <taxon>Dikarya</taxon>
        <taxon>Ascomycota</taxon>
        <taxon>Pezizomycotina</taxon>
        <taxon>Eurotiomycetes</taxon>
        <taxon>Eurotiomycetidae</taxon>
        <taxon>Eurotiales</taxon>
        <taxon>Aspergillaceae</taxon>
        <taxon>Aspergillus</taxon>
        <taxon>Aspergillus subgen. Circumdati</taxon>
    </lineage>
</organism>
<evidence type="ECO:0000313" key="14">
    <source>
        <dbReference type="EMBL" id="PYH46640.1"/>
    </source>
</evidence>
<dbReference type="GeneID" id="37080811"/>
<feature type="domain" description="MRH" evidence="13">
    <location>
        <begin position="163"/>
        <end position="316"/>
    </location>
</feature>
<dbReference type="AlphaFoldDB" id="A0A318ZRR1"/>
<keyword evidence="3 12" id="KW-0732">Signal</keyword>
<sequence length="548" mass="60975">MSRQSRIITSLLVLAGTSSSALASKKTFSVHDDLLAFPQYQVLFPDEYILEPQARELLQSHSSPSTFEKSQDGISDRKRPQVYLGLHSHDSEQQGETSSGLDAGDYTLEEMILGDQRYLCQIPQVQVDERANGVGNGTAEADEQKELARATDRGLELLREMEGKCMYYMSGWWSYSFCYKEKVKQFHALPSGSGVPNYPPMEDPTTQSFVLGRFPLNGGDGVEEDDDDDVSRQGESGHKKATASTTDLAELQTKGGSRYLVQRLDGGTRCDLTGRRRKIEVQFHCHPQSTDRIGWIKETATCSYLMIIYTPRLCNDVAFLPPQRDDIHGIECRQILTPDQVSEWKTLREALIAQENAEDAGLTPGPYPVVGDIEVGAQKLVGSDGKKIEKGRVASAGEEKVDVVAKRENGQVYQRTAEELAKYDIDPDKLEDLKKGVDEMAEGRDWKLELITVNGERQLNVILVEPEEQDEPQVEEDQGPTVRLVSFVPSHEQYKLDKPDNEDASSTPAASKDNAKGQSGESEKSEERLPSESDAPETGSEEVYKDEL</sequence>
<dbReference type="FunFam" id="2.70.130.10:FF:000025">
    <property type="entry name" value="Protein OS-9 homolog"/>
    <property type="match status" value="1"/>
</dbReference>
<dbReference type="InterPro" id="IPR044865">
    <property type="entry name" value="MRH_dom"/>
</dbReference>
<evidence type="ECO:0000256" key="3">
    <source>
        <dbReference type="ARBA" id="ARBA00022729"/>
    </source>
</evidence>
<evidence type="ECO:0000256" key="8">
    <source>
        <dbReference type="ARBA" id="ARBA00057311"/>
    </source>
</evidence>
<keyword evidence="6 10" id="KW-0472">Membrane</keyword>
<evidence type="ECO:0000256" key="12">
    <source>
        <dbReference type="SAM" id="SignalP"/>
    </source>
</evidence>
<dbReference type="SUPFAM" id="SSF50911">
    <property type="entry name" value="Mannose 6-phosphate receptor domain"/>
    <property type="match status" value="1"/>
</dbReference>
<dbReference type="PROSITE" id="PS51914">
    <property type="entry name" value="MRH"/>
    <property type="match status" value="1"/>
</dbReference>
<feature type="compositionally biased region" description="Basic and acidic residues" evidence="11">
    <location>
        <begin position="521"/>
        <end position="531"/>
    </location>
</feature>
<evidence type="ECO:0000313" key="15">
    <source>
        <dbReference type="Proteomes" id="UP000248349"/>
    </source>
</evidence>
<feature type="signal peptide" evidence="12">
    <location>
        <begin position="1"/>
        <end position="23"/>
    </location>
</feature>
<comment type="subcellular location">
    <subcellularLocation>
        <location evidence="1 10">Endoplasmic reticulum membrane</location>
        <topology evidence="1 10">Peripheral membrane protein</topology>
        <orientation evidence="1 10">Lumenal side</orientation>
    </subcellularLocation>
</comment>
<keyword evidence="7" id="KW-1015">Disulfide bond</keyword>
<dbReference type="InterPro" id="IPR012913">
    <property type="entry name" value="OS9-like_dom"/>
</dbReference>
<evidence type="ECO:0000256" key="9">
    <source>
        <dbReference type="ARBA" id="ARBA00063653"/>
    </source>
</evidence>
<dbReference type="Gene3D" id="2.70.130.10">
    <property type="entry name" value="Mannose-6-phosphate receptor binding domain"/>
    <property type="match status" value="1"/>
</dbReference>
<evidence type="ECO:0000256" key="7">
    <source>
        <dbReference type="ARBA" id="ARBA00023157"/>
    </source>
</evidence>
<dbReference type="RefSeq" id="XP_025432622.1">
    <property type="nucleotide sequence ID" value="XM_025579582.1"/>
</dbReference>
<protein>
    <recommendedName>
        <fullName evidence="10">Endoplasmic reticulum lectin</fullName>
    </recommendedName>
    <alternativeName>
        <fullName evidence="10">Protein OS-9 homolog</fullName>
    </alternativeName>
</protein>
<evidence type="ECO:0000256" key="4">
    <source>
        <dbReference type="ARBA" id="ARBA00022734"/>
    </source>
</evidence>
<accession>A0A318ZRR1</accession>
<dbReference type="GO" id="GO:0005788">
    <property type="term" value="C:endoplasmic reticulum lumen"/>
    <property type="evidence" value="ECO:0007669"/>
    <property type="project" value="UniProtKB-UniRule"/>
</dbReference>
<dbReference type="STRING" id="1450539.A0A318ZRR1"/>
<feature type="region of interest" description="Disordered" evidence="11">
    <location>
        <begin position="490"/>
        <end position="548"/>
    </location>
</feature>
<keyword evidence="4 10" id="KW-0430">Lectin</keyword>
<dbReference type="PANTHER" id="PTHR15414:SF0">
    <property type="entry name" value="ENDOPLASMIC RETICULUM LECTIN 1"/>
    <property type="match status" value="1"/>
</dbReference>